<feature type="domain" description="Histidine kinase/HSP90-like ATPase" evidence="5">
    <location>
        <begin position="330"/>
        <end position="420"/>
    </location>
</feature>
<feature type="region of interest" description="Disordered" evidence="3">
    <location>
        <begin position="397"/>
        <end position="436"/>
    </location>
</feature>
<evidence type="ECO:0000313" key="7">
    <source>
        <dbReference type="EMBL" id="CAB4953926.1"/>
    </source>
</evidence>
<reference evidence="7" key="1">
    <citation type="submission" date="2020-05" db="EMBL/GenBank/DDBJ databases">
        <authorList>
            <person name="Chiriac C."/>
            <person name="Salcher M."/>
            <person name="Ghai R."/>
            <person name="Kavagutti S V."/>
        </authorList>
    </citation>
    <scope>NUCLEOTIDE SEQUENCE</scope>
</reference>
<accession>A0A6J7KDK1</accession>
<evidence type="ECO:0000256" key="2">
    <source>
        <dbReference type="ARBA" id="ARBA00022777"/>
    </source>
</evidence>
<dbReference type="Gene3D" id="3.30.565.10">
    <property type="entry name" value="Histidine kinase-like ATPase, C-terminal domain"/>
    <property type="match status" value="1"/>
</dbReference>
<feature type="transmembrane region" description="Helical" evidence="4">
    <location>
        <begin position="21"/>
        <end position="41"/>
    </location>
</feature>
<dbReference type="Pfam" id="PF04024">
    <property type="entry name" value="PspC"/>
    <property type="match status" value="1"/>
</dbReference>
<proteinExistence type="predicted"/>
<dbReference type="AlphaFoldDB" id="A0A6J7KDK1"/>
<evidence type="ECO:0000259" key="5">
    <source>
        <dbReference type="Pfam" id="PF02518"/>
    </source>
</evidence>
<feature type="transmembrane region" description="Helical" evidence="4">
    <location>
        <begin position="172"/>
        <end position="193"/>
    </location>
</feature>
<gene>
    <name evidence="7" type="ORF">UFOPK3662_02736</name>
</gene>
<evidence type="ECO:0000259" key="6">
    <source>
        <dbReference type="Pfam" id="PF04024"/>
    </source>
</evidence>
<keyword evidence="4" id="KW-1133">Transmembrane helix</keyword>
<keyword evidence="2" id="KW-0418">Kinase</keyword>
<dbReference type="PANTHER" id="PTHR24421">
    <property type="entry name" value="NITRATE/NITRITE SENSOR PROTEIN NARX-RELATED"/>
    <property type="match status" value="1"/>
</dbReference>
<keyword evidence="4" id="KW-0472">Membrane</keyword>
<evidence type="ECO:0000256" key="1">
    <source>
        <dbReference type="ARBA" id="ARBA00022679"/>
    </source>
</evidence>
<feature type="transmembrane region" description="Helical" evidence="4">
    <location>
        <begin position="47"/>
        <end position="67"/>
    </location>
</feature>
<dbReference type="CDD" id="cd16917">
    <property type="entry name" value="HATPase_UhpB-NarQ-NarX-like"/>
    <property type="match status" value="1"/>
</dbReference>
<dbReference type="InterPro" id="IPR003594">
    <property type="entry name" value="HATPase_dom"/>
</dbReference>
<keyword evidence="1" id="KW-0808">Transferase</keyword>
<dbReference type="InterPro" id="IPR050482">
    <property type="entry name" value="Sensor_HK_TwoCompSys"/>
</dbReference>
<evidence type="ECO:0000256" key="3">
    <source>
        <dbReference type="SAM" id="MobiDB-lite"/>
    </source>
</evidence>
<dbReference type="SUPFAM" id="SSF55874">
    <property type="entry name" value="ATPase domain of HSP90 chaperone/DNA topoisomerase II/histidine kinase"/>
    <property type="match status" value="1"/>
</dbReference>
<sequence>MTQTSPPRSSRSRRAFRDLSSPIAGGVAGGLAVHLAVPVLWVRGFFVATAFLGGFGLMLYAGLWMFLPADQRFEVGAPGLESASRTGKRPGRRSRLRDAGPAIALGALFFGVVLGFEGIFGQGALFWPVVLGVSGIALLWRQADEAQRERWTDTTGRIDPFRAVFGNGGWAAYGRIAAGLGLILSALIVFAVAAGQARFAVPVVVAGLLGLLGLAIVVGPWALRLVDDLSAERAERVRTQERADMAAHLHDSVLQTLALIQKNSHDATTVARLARSQERDLRQWLFEAETTDATTLAGALKEMAADVESQHPVVVDVVTVGDCPVDEALRPLVHAAREAVVNVAKHAGTERADVYAETSESAVDVFVRDRGAGFDLAAVATDRHGVRSSIVDRMARHGGRADVRSAPGEGTEVRLHMPRTAPRAGHTGPAADEENR</sequence>
<feature type="domain" description="Phage shock protein PspC N-terminal" evidence="6">
    <location>
        <begin position="14"/>
        <end position="69"/>
    </location>
</feature>
<dbReference type="GO" id="GO:0016301">
    <property type="term" value="F:kinase activity"/>
    <property type="evidence" value="ECO:0007669"/>
    <property type="project" value="UniProtKB-KW"/>
</dbReference>
<organism evidence="7">
    <name type="scientific">freshwater metagenome</name>
    <dbReference type="NCBI Taxonomy" id="449393"/>
    <lineage>
        <taxon>unclassified sequences</taxon>
        <taxon>metagenomes</taxon>
        <taxon>ecological metagenomes</taxon>
    </lineage>
</organism>
<dbReference type="InterPro" id="IPR007168">
    <property type="entry name" value="Phageshock_PspC_N"/>
</dbReference>
<feature type="transmembrane region" description="Helical" evidence="4">
    <location>
        <begin position="99"/>
        <end position="116"/>
    </location>
</feature>
<name>A0A6J7KDK1_9ZZZZ</name>
<dbReference type="Pfam" id="PF02518">
    <property type="entry name" value="HATPase_c"/>
    <property type="match status" value="1"/>
</dbReference>
<protein>
    <submittedName>
        <fullName evidence="7">Unannotated protein</fullName>
    </submittedName>
</protein>
<dbReference type="InterPro" id="IPR036890">
    <property type="entry name" value="HATPase_C_sf"/>
</dbReference>
<keyword evidence="4" id="KW-0812">Transmembrane</keyword>
<dbReference type="EMBL" id="CAFBMW010000025">
    <property type="protein sequence ID" value="CAB4953926.1"/>
    <property type="molecule type" value="Genomic_DNA"/>
</dbReference>
<evidence type="ECO:0000256" key="4">
    <source>
        <dbReference type="SAM" id="Phobius"/>
    </source>
</evidence>
<dbReference type="GO" id="GO:0000160">
    <property type="term" value="P:phosphorelay signal transduction system"/>
    <property type="evidence" value="ECO:0007669"/>
    <property type="project" value="UniProtKB-KW"/>
</dbReference>
<feature type="transmembrane region" description="Helical" evidence="4">
    <location>
        <begin position="199"/>
        <end position="223"/>
    </location>
</feature>
<dbReference type="PANTHER" id="PTHR24421:SF61">
    <property type="entry name" value="OXYGEN SENSOR HISTIDINE KINASE NREB"/>
    <property type="match status" value="1"/>
</dbReference>